<dbReference type="InterPro" id="IPR036909">
    <property type="entry name" value="Cyt_c-like_dom_sf"/>
</dbReference>
<organism evidence="2 3">
    <name type="scientific">Hymenobacter aranciens</name>
    <dbReference type="NCBI Taxonomy" id="3063996"/>
    <lineage>
        <taxon>Bacteria</taxon>
        <taxon>Pseudomonadati</taxon>
        <taxon>Bacteroidota</taxon>
        <taxon>Cytophagia</taxon>
        <taxon>Cytophagales</taxon>
        <taxon>Hymenobacteraceae</taxon>
        <taxon>Hymenobacter</taxon>
    </lineage>
</organism>
<evidence type="ECO:0000313" key="3">
    <source>
        <dbReference type="Proteomes" id="UP001176429"/>
    </source>
</evidence>
<keyword evidence="1" id="KW-0732">Signal</keyword>
<reference evidence="2" key="1">
    <citation type="submission" date="2023-07" db="EMBL/GenBank/DDBJ databases">
        <authorList>
            <person name="Kim M.K."/>
        </authorList>
    </citation>
    <scope>NUCLEOTIDE SEQUENCE</scope>
    <source>
        <strain evidence="2">ASUV-10-1</strain>
    </source>
</reference>
<keyword evidence="3" id="KW-1185">Reference proteome</keyword>
<feature type="signal peptide" evidence="1">
    <location>
        <begin position="1"/>
        <end position="23"/>
    </location>
</feature>
<evidence type="ECO:0000313" key="2">
    <source>
        <dbReference type="EMBL" id="MDO7874628.1"/>
    </source>
</evidence>
<dbReference type="Gene3D" id="1.10.760.10">
    <property type="entry name" value="Cytochrome c-like domain"/>
    <property type="match status" value="1"/>
</dbReference>
<sequence>MSFFSTRWLAGALVATLVGLSLSTPSCTYSHGEPVPCITDTTSITYAAVVSPIIQANCLDCHNTANYQNDGDFQNFDQFTVLQSHALSGQLMRCLRHEPSVSAMPKGRAKLSDCDIARIQAWVDAGALNN</sequence>
<dbReference type="RefSeq" id="WP_305005940.1">
    <property type="nucleotide sequence ID" value="NZ_JAUQSY010000004.1"/>
</dbReference>
<dbReference type="Proteomes" id="UP001176429">
    <property type="component" value="Unassembled WGS sequence"/>
</dbReference>
<comment type="caution">
    <text evidence="2">The sequence shown here is derived from an EMBL/GenBank/DDBJ whole genome shotgun (WGS) entry which is preliminary data.</text>
</comment>
<proteinExistence type="predicted"/>
<name>A0ABT9BAE8_9BACT</name>
<evidence type="ECO:0008006" key="4">
    <source>
        <dbReference type="Google" id="ProtNLM"/>
    </source>
</evidence>
<gene>
    <name evidence="2" type="ORF">Q5H93_07780</name>
</gene>
<dbReference type="EMBL" id="JAUQSY010000004">
    <property type="protein sequence ID" value="MDO7874628.1"/>
    <property type="molecule type" value="Genomic_DNA"/>
</dbReference>
<feature type="chain" id="PRO_5046706038" description="Cytochrome c domain-containing protein" evidence="1">
    <location>
        <begin position="24"/>
        <end position="130"/>
    </location>
</feature>
<protein>
    <recommendedName>
        <fullName evidence="4">Cytochrome c domain-containing protein</fullName>
    </recommendedName>
</protein>
<evidence type="ECO:0000256" key="1">
    <source>
        <dbReference type="SAM" id="SignalP"/>
    </source>
</evidence>
<accession>A0ABT9BAE8</accession>